<reference evidence="3" key="1">
    <citation type="submission" date="2022-07" db="EMBL/GenBank/DDBJ databases">
        <title>Phylogenomic reconstructions and comparative analyses of Kickxellomycotina fungi.</title>
        <authorList>
            <person name="Reynolds N.K."/>
            <person name="Stajich J.E."/>
            <person name="Barry K."/>
            <person name="Grigoriev I.V."/>
            <person name="Crous P."/>
            <person name="Smith M.E."/>
        </authorList>
    </citation>
    <scope>NUCLEOTIDE SEQUENCE</scope>
    <source>
        <strain evidence="3">NRRL 1565</strain>
    </source>
</reference>
<dbReference type="Gene3D" id="1.10.287.110">
    <property type="entry name" value="DnaJ domain"/>
    <property type="match status" value="1"/>
</dbReference>
<evidence type="ECO:0000256" key="1">
    <source>
        <dbReference type="SAM" id="MobiDB-lite"/>
    </source>
</evidence>
<dbReference type="SUPFAM" id="SSF46565">
    <property type="entry name" value="Chaperone J-domain"/>
    <property type="match status" value="1"/>
</dbReference>
<accession>A0A9W8HUR6</accession>
<dbReference type="CDD" id="cd06257">
    <property type="entry name" value="DnaJ"/>
    <property type="match status" value="1"/>
</dbReference>
<dbReference type="InterPro" id="IPR036869">
    <property type="entry name" value="J_dom_sf"/>
</dbReference>
<protein>
    <submittedName>
        <fullName evidence="3">DnaJ sub C member 8</fullName>
    </submittedName>
</protein>
<dbReference type="PANTHER" id="PTHR46620">
    <property type="entry name" value="J DOMAIN-CONTAINING PROTEIN SPF31"/>
    <property type="match status" value="1"/>
</dbReference>
<dbReference type="SMART" id="SM00271">
    <property type="entry name" value="DnaJ"/>
    <property type="match status" value="1"/>
</dbReference>
<dbReference type="PROSITE" id="PS50076">
    <property type="entry name" value="DNAJ_2"/>
    <property type="match status" value="1"/>
</dbReference>
<keyword evidence="4" id="KW-1185">Reference proteome</keyword>
<name>A0A9W8HUR6_9FUNG</name>
<dbReference type="OrthoDB" id="342454at2759"/>
<dbReference type="PRINTS" id="PR00625">
    <property type="entry name" value="JDOMAIN"/>
</dbReference>
<organism evidence="3 4">
    <name type="scientific">Coemansia guatemalensis</name>
    <dbReference type="NCBI Taxonomy" id="2761395"/>
    <lineage>
        <taxon>Eukaryota</taxon>
        <taxon>Fungi</taxon>
        <taxon>Fungi incertae sedis</taxon>
        <taxon>Zoopagomycota</taxon>
        <taxon>Kickxellomycotina</taxon>
        <taxon>Kickxellomycetes</taxon>
        <taxon>Kickxellales</taxon>
        <taxon>Kickxellaceae</taxon>
        <taxon>Coemansia</taxon>
    </lineage>
</organism>
<dbReference type="EMBL" id="JANBUO010000512">
    <property type="protein sequence ID" value="KAJ2803541.1"/>
    <property type="molecule type" value="Genomic_DNA"/>
</dbReference>
<proteinExistence type="predicted"/>
<sequence length="212" mass="24542">MSAKAEQITQEIRQLEVERVLKHSALDPFGILGVSCTCTPKEVKVAYRSKSLLIHPDKTAHEQARNAFEKLKKAEAELMDDEKRKSIQAMLSEARRELRAEWQKDVTEGRRSSDQVSEDSPEFEKAVMAKYRAIMIDIEWRRRQKLKQKMADEGRAAAKEEEAANEKRRKREAEKAWEDARDDRVNSWRSFQAKSKTKSKAKKPKKPKLSAS</sequence>
<evidence type="ECO:0000313" key="4">
    <source>
        <dbReference type="Proteomes" id="UP001140094"/>
    </source>
</evidence>
<dbReference type="AlphaFoldDB" id="A0A9W8HUR6"/>
<dbReference type="PANTHER" id="PTHR46620:SF1">
    <property type="entry name" value="J DOMAIN-CONTAINING PROTEIN SPF31"/>
    <property type="match status" value="1"/>
</dbReference>
<evidence type="ECO:0000259" key="2">
    <source>
        <dbReference type="PROSITE" id="PS50076"/>
    </source>
</evidence>
<dbReference type="Proteomes" id="UP001140094">
    <property type="component" value="Unassembled WGS sequence"/>
</dbReference>
<gene>
    <name evidence="3" type="primary">spf31</name>
    <name evidence="3" type="ORF">H4R20_002851</name>
</gene>
<feature type="compositionally biased region" description="Basic and acidic residues" evidence="1">
    <location>
        <begin position="149"/>
        <end position="186"/>
    </location>
</feature>
<dbReference type="Pfam" id="PF00226">
    <property type="entry name" value="DnaJ"/>
    <property type="match status" value="1"/>
</dbReference>
<comment type="caution">
    <text evidence="3">The sequence shown here is derived from an EMBL/GenBank/DDBJ whole genome shotgun (WGS) entry which is preliminary data.</text>
</comment>
<feature type="compositionally biased region" description="Basic residues" evidence="1">
    <location>
        <begin position="195"/>
        <end position="212"/>
    </location>
</feature>
<evidence type="ECO:0000313" key="3">
    <source>
        <dbReference type="EMBL" id="KAJ2803541.1"/>
    </source>
</evidence>
<feature type="domain" description="J" evidence="2">
    <location>
        <begin position="27"/>
        <end position="91"/>
    </location>
</feature>
<dbReference type="InterPro" id="IPR001623">
    <property type="entry name" value="DnaJ_domain"/>
</dbReference>
<feature type="region of interest" description="Disordered" evidence="1">
    <location>
        <begin position="146"/>
        <end position="212"/>
    </location>
</feature>